<comment type="caution">
    <text evidence="2">The sequence shown here is derived from an EMBL/GenBank/DDBJ whole genome shotgun (WGS) entry which is preliminary data.</text>
</comment>
<sequence length="34" mass="4065">MAYIPAAGELSQFPFPRHHPDDRAHKQWGWRHSH</sequence>
<reference evidence="2 3" key="1">
    <citation type="journal article" date="2020" name="Mol. Biol. Evol.">
        <title>Distinct Expression and Methylation Patterns for Genes with Different Fates following a Single Whole-Genome Duplication in Flowering Plants.</title>
        <authorList>
            <person name="Shi T."/>
            <person name="Rahmani R.S."/>
            <person name="Gugger P.F."/>
            <person name="Wang M."/>
            <person name="Li H."/>
            <person name="Zhang Y."/>
            <person name="Li Z."/>
            <person name="Wang Q."/>
            <person name="Van de Peer Y."/>
            <person name="Marchal K."/>
            <person name="Chen J."/>
        </authorList>
    </citation>
    <scope>NUCLEOTIDE SEQUENCE [LARGE SCALE GENOMIC DNA]</scope>
    <source>
        <tissue evidence="2">Leaf</tissue>
    </source>
</reference>
<accession>A0A822YVY6</accession>
<dbReference type="AlphaFoldDB" id="A0A822YVY6"/>
<evidence type="ECO:0000313" key="2">
    <source>
        <dbReference type="EMBL" id="DAD33398.1"/>
    </source>
</evidence>
<evidence type="ECO:0000313" key="3">
    <source>
        <dbReference type="Proteomes" id="UP000607653"/>
    </source>
</evidence>
<gene>
    <name evidence="2" type="ORF">HUJ06_012248</name>
</gene>
<protein>
    <submittedName>
        <fullName evidence="2">Uncharacterized protein</fullName>
    </submittedName>
</protein>
<feature type="region of interest" description="Disordered" evidence="1">
    <location>
        <begin position="1"/>
        <end position="34"/>
    </location>
</feature>
<dbReference type="Proteomes" id="UP000607653">
    <property type="component" value="Unassembled WGS sequence"/>
</dbReference>
<evidence type="ECO:0000256" key="1">
    <source>
        <dbReference type="SAM" id="MobiDB-lite"/>
    </source>
</evidence>
<name>A0A822YVY6_NELNU</name>
<organism evidence="2 3">
    <name type="scientific">Nelumbo nucifera</name>
    <name type="common">Sacred lotus</name>
    <dbReference type="NCBI Taxonomy" id="4432"/>
    <lineage>
        <taxon>Eukaryota</taxon>
        <taxon>Viridiplantae</taxon>
        <taxon>Streptophyta</taxon>
        <taxon>Embryophyta</taxon>
        <taxon>Tracheophyta</taxon>
        <taxon>Spermatophyta</taxon>
        <taxon>Magnoliopsida</taxon>
        <taxon>Proteales</taxon>
        <taxon>Nelumbonaceae</taxon>
        <taxon>Nelumbo</taxon>
    </lineage>
</organism>
<dbReference type="EMBL" id="DUZY01000003">
    <property type="protein sequence ID" value="DAD33398.1"/>
    <property type="molecule type" value="Genomic_DNA"/>
</dbReference>
<keyword evidence="3" id="KW-1185">Reference proteome</keyword>
<proteinExistence type="predicted"/>